<dbReference type="Pfam" id="PF09839">
    <property type="entry name" value="DUF2066"/>
    <property type="match status" value="1"/>
</dbReference>
<proteinExistence type="predicted"/>
<organism evidence="1">
    <name type="scientific">Candidatus Kentrum sp. MB</name>
    <dbReference type="NCBI Taxonomy" id="2138164"/>
    <lineage>
        <taxon>Bacteria</taxon>
        <taxon>Pseudomonadati</taxon>
        <taxon>Pseudomonadota</taxon>
        <taxon>Gammaproteobacteria</taxon>
        <taxon>Candidatus Kentrum</taxon>
    </lineage>
</organism>
<dbReference type="EMBL" id="CAADFO010000014">
    <property type="protein sequence ID" value="VFK25556.1"/>
    <property type="molecule type" value="Genomic_DNA"/>
</dbReference>
<protein>
    <recommendedName>
        <fullName evidence="4">DUF2066 domain-containing protein</fullName>
    </recommendedName>
</protein>
<dbReference type="EMBL" id="CAADGH010000027">
    <property type="protein sequence ID" value="VFK75630.1"/>
    <property type="molecule type" value="Genomic_DNA"/>
</dbReference>
<accession>A0A450X8F1</accession>
<reference evidence="1" key="1">
    <citation type="submission" date="2019-02" db="EMBL/GenBank/DDBJ databases">
        <authorList>
            <person name="Gruber-Vodicka R. H."/>
            <person name="Seah K. B. B."/>
        </authorList>
    </citation>
    <scope>NUCLEOTIDE SEQUENCE</scope>
    <source>
        <strain evidence="1">BECK_BZ197</strain>
        <strain evidence="3">BECK_BZ198</strain>
        <strain evidence="2">BECK_BZ199</strain>
    </source>
</reference>
<dbReference type="AlphaFoldDB" id="A0A450X8F1"/>
<evidence type="ECO:0000313" key="2">
    <source>
        <dbReference type="EMBL" id="VFK31725.1"/>
    </source>
</evidence>
<evidence type="ECO:0008006" key="4">
    <source>
        <dbReference type="Google" id="ProtNLM"/>
    </source>
</evidence>
<sequence length="373" mass="42349">MTSFHHRQSRFFRVFLWSFVWVMFVGLEVAHSSEVPKSYEAEVPVSDKGEQTRDKAMQAALLKVMMAVSGERKLTGRALVNEALQQAERYVQQFRYRLASVDPGHVSSGNQLMFWAQFDPVSVDRILQQSGIRIWQRSRPSMLVWLIVQKDATRALLGAKDRSELSNVLYATAAERGISTILPLLDLDDRSRIDEDDVWHRVQDRVFAASERYDVDIVLVGRALASRGASSNHWEARWALLGGEMTENWTTHGNGSKEVLRKGIHEAIDILVTRNTRSRAGNVVYNPLKLTIFGMGSIGDYARVWRYLENLQSGTKVYVTEVEAKRMSFRISALFDQTRLDKMIRNGSTLSKMTTGVDDAPAYKLLSDPSEFP</sequence>
<dbReference type="InterPro" id="IPR018642">
    <property type="entry name" value="DUF2066"/>
</dbReference>
<evidence type="ECO:0000313" key="1">
    <source>
        <dbReference type="EMBL" id="VFK25556.1"/>
    </source>
</evidence>
<dbReference type="EMBL" id="CAADFQ010000026">
    <property type="protein sequence ID" value="VFK31725.1"/>
    <property type="molecule type" value="Genomic_DNA"/>
</dbReference>
<gene>
    <name evidence="1" type="ORF">BECKMB1821G_GA0114241_101428</name>
    <name evidence="3" type="ORF">BECKMB1821H_GA0114242_102729</name>
    <name evidence="2" type="ORF">BECKMB1821I_GA0114274_102630</name>
</gene>
<name>A0A450X8F1_9GAMM</name>
<evidence type="ECO:0000313" key="3">
    <source>
        <dbReference type="EMBL" id="VFK75630.1"/>
    </source>
</evidence>